<protein>
    <submittedName>
        <fullName evidence="4">Single-stranded-DNA-specific exonuclease RecJ</fullName>
        <ecNumber evidence="4">3.1.-.-</ecNumber>
    </submittedName>
</protein>
<dbReference type="Pfam" id="PF01368">
    <property type="entry name" value="DHH"/>
    <property type="match status" value="1"/>
</dbReference>
<feature type="domain" description="DHHA1" evidence="2">
    <location>
        <begin position="366"/>
        <end position="431"/>
    </location>
</feature>
<feature type="domain" description="DDH" evidence="1">
    <location>
        <begin position="23"/>
        <end position="129"/>
    </location>
</feature>
<evidence type="ECO:0000313" key="5">
    <source>
        <dbReference type="Proteomes" id="UP000510821"/>
    </source>
</evidence>
<dbReference type="InterPro" id="IPR038763">
    <property type="entry name" value="DHH_sf"/>
</dbReference>
<dbReference type="Proteomes" id="UP000510821">
    <property type="component" value="Chromosome"/>
</dbReference>
<gene>
    <name evidence="4" type="ORF">Sv326_0979</name>
</gene>
<dbReference type="AlphaFoldDB" id="A0A7D5XIF7"/>
<dbReference type="SUPFAM" id="SSF64182">
    <property type="entry name" value="DHH phosphoesterases"/>
    <property type="match status" value="1"/>
</dbReference>
<feature type="domain" description="DHH-CID" evidence="3">
    <location>
        <begin position="176"/>
        <end position="252"/>
    </location>
</feature>
<evidence type="ECO:0000259" key="1">
    <source>
        <dbReference type="Pfam" id="PF01368"/>
    </source>
</evidence>
<dbReference type="PANTHER" id="PTHR30255">
    <property type="entry name" value="SINGLE-STRANDED-DNA-SPECIFIC EXONUCLEASE RECJ"/>
    <property type="match status" value="1"/>
</dbReference>
<sequence length="438" mass="48086">MESAFIKRCNEVRGTIEGFGNPLIVNHYDADGLAAGSLVAKALRNRGINYSMLTLRKLEYRSEMRDAGELIFVDFGGVEEALGDVLKGKKVVIIDHHQSSEGEILQANSQLFGFDGGSEISSSGTAYMVFRDAELVDLALVGAVGDMQFPLKSLNRKILREGIENGIVRCDIDLNIFGRMSRPLVWFLSYCTEPFLPGLTGNDGNCYRFLSETGIDFRKDGKWRRYFELDMEERIQLISALVAYLHSKGAGEAAKELIGEVYILAKQPEGSELRDAKEYSTLLNACGRHNRPEIGIRVCLGEEGAIEEARTLLNEHRKQLREGMFYAISNYEDFGKFYFLDGRGRIEDGVIGVVAGMLYGGALPGDKPIVGIAFDEEGKIKISARATRKLVDGGLNLGEALSKACSSIGVGGGHNIAAGATIERDKLNEFLLNFGRAL</sequence>
<dbReference type="InterPro" id="IPR001667">
    <property type="entry name" value="DDH_dom"/>
</dbReference>
<keyword evidence="4" id="KW-0269">Exonuclease</keyword>
<name>A0A7D5XIF7_FERL1</name>
<dbReference type="PANTHER" id="PTHR30255:SF2">
    <property type="entry name" value="SINGLE-STRANDED-DNA-SPECIFIC EXONUCLEASE RECJ"/>
    <property type="match status" value="1"/>
</dbReference>
<dbReference type="GO" id="GO:0004527">
    <property type="term" value="F:exonuclease activity"/>
    <property type="evidence" value="ECO:0007669"/>
    <property type="project" value="UniProtKB-KW"/>
</dbReference>
<dbReference type="Gene3D" id="3.10.310.30">
    <property type="match status" value="1"/>
</dbReference>
<dbReference type="EMBL" id="CP058998">
    <property type="protein sequence ID" value="QLJ53154.1"/>
    <property type="molecule type" value="Genomic_DNA"/>
</dbReference>
<keyword evidence="4" id="KW-0378">Hydrolase</keyword>
<accession>A0A7D5XIF7</accession>
<dbReference type="EC" id="3.1.-.-" evidence="4"/>
<evidence type="ECO:0000259" key="2">
    <source>
        <dbReference type="Pfam" id="PF02272"/>
    </source>
</evidence>
<dbReference type="InterPro" id="IPR003156">
    <property type="entry name" value="DHHA1_dom"/>
</dbReference>
<dbReference type="Gene3D" id="3.90.1640.30">
    <property type="match status" value="1"/>
</dbReference>
<dbReference type="InterPro" id="IPR051673">
    <property type="entry name" value="SSDNA_exonuclease_RecJ"/>
</dbReference>
<keyword evidence="4" id="KW-0540">Nuclease</keyword>
<organism evidence="4 5">
    <name type="scientific">Fermentimicrarchaeum limneticum</name>
    <dbReference type="NCBI Taxonomy" id="2795018"/>
    <lineage>
        <taxon>Archaea</taxon>
        <taxon>Candidatus Micrarchaeota</taxon>
        <taxon>Candidatus Fermentimicrarchaeales</taxon>
        <taxon>Candidatus Fermentimicrarchaeaceae</taxon>
        <taxon>Candidatus Fermentimicrarchaeum</taxon>
    </lineage>
</organism>
<proteinExistence type="predicted"/>
<evidence type="ECO:0000259" key="3">
    <source>
        <dbReference type="Pfam" id="PF21763"/>
    </source>
</evidence>
<dbReference type="Pfam" id="PF21763">
    <property type="entry name" value="DHH_CID"/>
    <property type="match status" value="1"/>
</dbReference>
<reference evidence="5" key="1">
    <citation type="submission" date="2020-07" db="EMBL/GenBank/DDBJ databases">
        <title>Metabolic diversity and evolutionary history of the archaeal phylum ###Micrarchaeota### uncovered from a freshwater lake metagenome.</title>
        <authorList>
            <person name="Kadnikov V.V."/>
            <person name="Savvichev A.S."/>
            <person name="Mardanov A.V."/>
            <person name="Beletsky A.V."/>
            <person name="Chupakov A.V."/>
            <person name="Kokryatskaya N.M."/>
            <person name="Pimenov N.V."/>
            <person name="Ravin N.V."/>
        </authorList>
    </citation>
    <scope>NUCLEOTIDE SEQUENCE [LARGE SCALE GENOMIC DNA]</scope>
</reference>
<dbReference type="GO" id="GO:0003676">
    <property type="term" value="F:nucleic acid binding"/>
    <property type="evidence" value="ECO:0007669"/>
    <property type="project" value="InterPro"/>
</dbReference>
<evidence type="ECO:0000313" key="4">
    <source>
        <dbReference type="EMBL" id="QLJ53154.1"/>
    </source>
</evidence>
<dbReference type="Pfam" id="PF02272">
    <property type="entry name" value="DHHA1"/>
    <property type="match status" value="1"/>
</dbReference>
<dbReference type="InterPro" id="IPR048515">
    <property type="entry name" value="DHH_CID"/>
</dbReference>
<dbReference type="KEGG" id="flt:Sv326_0979"/>